<sequence length="76" mass="8698">MGVLRDCIEGVNLCVPTSTGLRDKQRKLKSHVKELETFIQEAKTKPNCWFLPFMGSSYNRVLGSLSKFFAQVEQNF</sequence>
<name>A0A498K278_MALDO</name>
<proteinExistence type="predicted"/>
<evidence type="ECO:0000313" key="2">
    <source>
        <dbReference type="Proteomes" id="UP000290289"/>
    </source>
</evidence>
<reference evidence="1 2" key="1">
    <citation type="submission" date="2018-10" db="EMBL/GenBank/DDBJ databases">
        <title>A high-quality apple genome assembly.</title>
        <authorList>
            <person name="Hu J."/>
        </authorList>
    </citation>
    <scope>NUCLEOTIDE SEQUENCE [LARGE SCALE GENOMIC DNA]</scope>
    <source>
        <strain evidence="2">cv. HFTH1</strain>
        <tissue evidence="1">Young leaf</tissue>
    </source>
</reference>
<dbReference type="STRING" id="3750.A0A498K278"/>
<dbReference type="AlphaFoldDB" id="A0A498K278"/>
<dbReference type="Proteomes" id="UP000290289">
    <property type="component" value="Chromosome 4"/>
</dbReference>
<keyword evidence="2" id="KW-1185">Reference proteome</keyword>
<accession>A0A498K278</accession>
<dbReference type="EMBL" id="RDQH01000330">
    <property type="protein sequence ID" value="RXI02279.1"/>
    <property type="molecule type" value="Genomic_DNA"/>
</dbReference>
<protein>
    <submittedName>
        <fullName evidence="1">Uncharacterized protein</fullName>
    </submittedName>
</protein>
<comment type="caution">
    <text evidence="1">The sequence shown here is derived from an EMBL/GenBank/DDBJ whole genome shotgun (WGS) entry which is preliminary data.</text>
</comment>
<organism evidence="1 2">
    <name type="scientific">Malus domestica</name>
    <name type="common">Apple</name>
    <name type="synonym">Pyrus malus</name>
    <dbReference type="NCBI Taxonomy" id="3750"/>
    <lineage>
        <taxon>Eukaryota</taxon>
        <taxon>Viridiplantae</taxon>
        <taxon>Streptophyta</taxon>
        <taxon>Embryophyta</taxon>
        <taxon>Tracheophyta</taxon>
        <taxon>Spermatophyta</taxon>
        <taxon>Magnoliopsida</taxon>
        <taxon>eudicotyledons</taxon>
        <taxon>Gunneridae</taxon>
        <taxon>Pentapetalae</taxon>
        <taxon>rosids</taxon>
        <taxon>fabids</taxon>
        <taxon>Rosales</taxon>
        <taxon>Rosaceae</taxon>
        <taxon>Amygdaloideae</taxon>
        <taxon>Maleae</taxon>
        <taxon>Malus</taxon>
    </lineage>
</organism>
<gene>
    <name evidence="1" type="ORF">DVH24_026809</name>
</gene>
<evidence type="ECO:0000313" key="1">
    <source>
        <dbReference type="EMBL" id="RXI02279.1"/>
    </source>
</evidence>